<protein>
    <submittedName>
        <fullName evidence="11">Glutamine synthetase</fullName>
    </submittedName>
</protein>
<evidence type="ECO:0000256" key="7">
    <source>
        <dbReference type="PROSITE-ProRule" id="PRU01330"/>
    </source>
</evidence>
<dbReference type="PROSITE" id="PS51987">
    <property type="entry name" value="GS_CATALYTIC"/>
    <property type="match status" value="1"/>
</dbReference>
<dbReference type="InterPro" id="IPR008147">
    <property type="entry name" value="Gln_synt_N"/>
</dbReference>
<keyword evidence="3" id="KW-0436">Ligase</keyword>
<keyword evidence="6" id="KW-0535">Nitrogen fixation</keyword>
<dbReference type="Pfam" id="PF00120">
    <property type="entry name" value="Gln-synt_C"/>
    <property type="match status" value="1"/>
</dbReference>
<dbReference type="Gene3D" id="3.30.590.10">
    <property type="entry name" value="Glutamine synthetase/guanido kinase, catalytic domain"/>
    <property type="match status" value="1"/>
</dbReference>
<dbReference type="InterPro" id="IPR014746">
    <property type="entry name" value="Gln_synth/guanido_kin_cat_dom"/>
</dbReference>
<dbReference type="PROSITE" id="PS51986">
    <property type="entry name" value="GS_BETA_GRASP"/>
    <property type="match status" value="1"/>
</dbReference>
<name>A0A516H0T4_9PROT</name>
<keyword evidence="5" id="KW-0067">ATP-binding</keyword>
<evidence type="ECO:0000256" key="5">
    <source>
        <dbReference type="ARBA" id="ARBA00022840"/>
    </source>
</evidence>
<dbReference type="GO" id="GO:0004356">
    <property type="term" value="F:glutamine synthetase activity"/>
    <property type="evidence" value="ECO:0007669"/>
    <property type="project" value="InterPro"/>
</dbReference>
<dbReference type="AlphaFoldDB" id="A0A516H0T4"/>
<dbReference type="PANTHER" id="PTHR43785:SF12">
    <property type="entry name" value="TYPE-1 GLUTAMINE SYNTHETASE 2"/>
    <property type="match status" value="1"/>
</dbReference>
<feature type="domain" description="GS catalytic" evidence="10">
    <location>
        <begin position="165"/>
        <end position="507"/>
    </location>
</feature>
<evidence type="ECO:0000259" key="9">
    <source>
        <dbReference type="PROSITE" id="PS51986"/>
    </source>
</evidence>
<dbReference type="GO" id="GO:0005524">
    <property type="term" value="F:ATP binding"/>
    <property type="evidence" value="ECO:0007669"/>
    <property type="project" value="UniProtKB-KW"/>
</dbReference>
<dbReference type="Proteomes" id="UP000317496">
    <property type="component" value="Chromosome"/>
</dbReference>
<gene>
    <name evidence="11" type="ORF">FNB15_09010</name>
</gene>
<evidence type="ECO:0000256" key="3">
    <source>
        <dbReference type="ARBA" id="ARBA00022598"/>
    </source>
</evidence>
<dbReference type="KEGG" id="fer:FNB15_09010"/>
<dbReference type="SUPFAM" id="SSF54368">
    <property type="entry name" value="Glutamine synthetase, N-terminal domain"/>
    <property type="match status" value="1"/>
</dbReference>
<dbReference type="OrthoDB" id="9807095at2"/>
<evidence type="ECO:0000256" key="6">
    <source>
        <dbReference type="ARBA" id="ARBA00023231"/>
    </source>
</evidence>
<dbReference type="SUPFAM" id="SSF55931">
    <property type="entry name" value="Glutamine synthetase/guanido kinase"/>
    <property type="match status" value="1"/>
</dbReference>
<evidence type="ECO:0000259" key="10">
    <source>
        <dbReference type="PROSITE" id="PS51987"/>
    </source>
</evidence>
<evidence type="ECO:0000256" key="2">
    <source>
        <dbReference type="ARBA" id="ARBA00003117"/>
    </source>
</evidence>
<proteinExistence type="inferred from homology"/>
<keyword evidence="4" id="KW-0547">Nucleotide-binding</keyword>
<evidence type="ECO:0000256" key="8">
    <source>
        <dbReference type="RuleBase" id="RU000384"/>
    </source>
</evidence>
<comment type="cofactor">
    <cofactor evidence="1">
        <name>Mg(2+)</name>
        <dbReference type="ChEBI" id="CHEBI:18420"/>
    </cofactor>
</comment>
<dbReference type="Gene3D" id="3.10.20.70">
    <property type="entry name" value="Glutamine synthetase, N-terminal domain"/>
    <property type="match status" value="1"/>
</dbReference>
<evidence type="ECO:0000313" key="11">
    <source>
        <dbReference type="EMBL" id="QDO97393.1"/>
    </source>
</evidence>
<dbReference type="EMBL" id="CP041636">
    <property type="protein sequence ID" value="QDO97393.1"/>
    <property type="molecule type" value="Genomic_DNA"/>
</dbReference>
<dbReference type="SMART" id="SM01230">
    <property type="entry name" value="Gln-synt_C"/>
    <property type="match status" value="1"/>
</dbReference>
<dbReference type="PANTHER" id="PTHR43785">
    <property type="entry name" value="GAMMA-GLUTAMYLPUTRESCINE SYNTHETASE"/>
    <property type="match status" value="1"/>
</dbReference>
<comment type="similarity">
    <text evidence="7 8">Belongs to the glutamine synthetase family.</text>
</comment>
<comment type="function">
    <text evidence="2">Catalyzes the ATP-dependent biosynthesis of glutamine from glutamate and ammonia.</text>
</comment>
<feature type="domain" description="GS beta-grasp" evidence="9">
    <location>
        <begin position="57"/>
        <end position="158"/>
    </location>
</feature>
<dbReference type="GO" id="GO:0006542">
    <property type="term" value="P:glutamine biosynthetic process"/>
    <property type="evidence" value="ECO:0007669"/>
    <property type="project" value="InterPro"/>
</dbReference>
<organism evidence="11 12">
    <name type="scientific">Ferrovibrio terrae</name>
    <dbReference type="NCBI Taxonomy" id="2594003"/>
    <lineage>
        <taxon>Bacteria</taxon>
        <taxon>Pseudomonadati</taxon>
        <taxon>Pseudomonadota</taxon>
        <taxon>Alphaproteobacteria</taxon>
        <taxon>Rhodospirillales</taxon>
        <taxon>Rhodospirillaceae</taxon>
        <taxon>Ferrovibrio</taxon>
    </lineage>
</organism>
<reference evidence="11 12" key="1">
    <citation type="submission" date="2019-07" db="EMBL/GenBank/DDBJ databases">
        <title>Genome sequencing for Ferrovibrio sp. K5.</title>
        <authorList>
            <person name="Park S.-J."/>
        </authorList>
    </citation>
    <scope>NUCLEOTIDE SEQUENCE [LARGE SCALE GENOMIC DNA]</scope>
    <source>
        <strain evidence="11 12">K5</strain>
    </source>
</reference>
<evidence type="ECO:0000256" key="1">
    <source>
        <dbReference type="ARBA" id="ARBA00001946"/>
    </source>
</evidence>
<sequence>MRANARPRRGGLRQSSRPNNALRFGGFFVESFVDRHGLWTAEQQKAAKAVEKEVAERGLSVIRFSFADQHGILRGKTVVAEELAGAMRSGVGFTTTLLAKDTSHRTVFPVFTKGGGFGLEEMQGAADVLMVADPTTFKVLPWAPQTGWLLCDLYFADGRPVPFSTRQLYRDALKQVNDAGYDYVAGLEVEFHVFKLEDPKLKPEDAGQPGTPPEVSLLTQGYNYLTELRYDQYDAVYEILRKDIQALGLPLRSMEVEFGPSQAEFTFRPGTNMDSADTMILFRSAAKQIARRHGYHVTFMCRPKLPNIFSSGWHLHQSLNDRKTGKNAFMPTEDGQPLSILGRHFLAGLLEHAPASAAFAAPTINAYRRYRPYSLAPDRAIWGRDNRGVMCRVLGAKDDPSSRIENRLGEPAANPYLYMGSQLLAGLDGMAKGKEPPPSADTPYETPAPALPRSLEGALAALKDSACYRAGFGDRFVDYFLHIKQAEIARFQLEVSEWEHREYFELF</sequence>
<evidence type="ECO:0000256" key="4">
    <source>
        <dbReference type="ARBA" id="ARBA00022741"/>
    </source>
</evidence>
<dbReference type="InterPro" id="IPR036651">
    <property type="entry name" value="Gln_synt_N_sf"/>
</dbReference>
<dbReference type="InterPro" id="IPR008146">
    <property type="entry name" value="Gln_synth_cat_dom"/>
</dbReference>
<evidence type="ECO:0000313" key="12">
    <source>
        <dbReference type="Proteomes" id="UP000317496"/>
    </source>
</evidence>
<accession>A0A516H0T4</accession>
<keyword evidence="12" id="KW-1185">Reference proteome</keyword>